<evidence type="ECO:0000256" key="2">
    <source>
        <dbReference type="ARBA" id="ARBA00022527"/>
    </source>
</evidence>
<dbReference type="PROSITE" id="PS00108">
    <property type="entry name" value="PROTEIN_KINASE_ST"/>
    <property type="match status" value="1"/>
</dbReference>
<evidence type="ECO:0000259" key="10">
    <source>
        <dbReference type="PROSITE" id="PS50011"/>
    </source>
</evidence>
<dbReference type="EMBL" id="JADQDK010000001">
    <property type="protein sequence ID" value="MBW0135244.1"/>
    <property type="molecule type" value="Genomic_DNA"/>
</dbReference>
<dbReference type="InterPro" id="IPR017441">
    <property type="entry name" value="Protein_kinase_ATP_BS"/>
</dbReference>
<evidence type="ECO:0000256" key="6">
    <source>
        <dbReference type="ARBA" id="ARBA00022840"/>
    </source>
</evidence>
<dbReference type="Pfam" id="PF00069">
    <property type="entry name" value="Pkinase"/>
    <property type="match status" value="1"/>
</dbReference>
<evidence type="ECO:0000256" key="7">
    <source>
        <dbReference type="PROSITE-ProRule" id="PRU10141"/>
    </source>
</evidence>
<evidence type="ECO:0000256" key="9">
    <source>
        <dbReference type="SAM" id="Phobius"/>
    </source>
</evidence>
<evidence type="ECO:0000313" key="11">
    <source>
        <dbReference type="EMBL" id="MBW0135244.1"/>
    </source>
</evidence>
<dbReference type="GO" id="GO:0016301">
    <property type="term" value="F:kinase activity"/>
    <property type="evidence" value="ECO:0007669"/>
    <property type="project" value="UniProtKB-KW"/>
</dbReference>
<dbReference type="PANTHER" id="PTHR43289">
    <property type="entry name" value="MITOGEN-ACTIVATED PROTEIN KINASE KINASE KINASE 20-RELATED"/>
    <property type="match status" value="1"/>
</dbReference>
<name>A0ABS6USK3_9PSEU</name>
<keyword evidence="9" id="KW-1133">Transmembrane helix</keyword>
<keyword evidence="5 11" id="KW-0418">Kinase</keyword>
<dbReference type="InterPro" id="IPR008271">
    <property type="entry name" value="Ser/Thr_kinase_AS"/>
</dbReference>
<feature type="domain" description="Protein kinase" evidence="10">
    <location>
        <begin position="13"/>
        <end position="277"/>
    </location>
</feature>
<gene>
    <name evidence="11" type="ORF">I4I81_13405</name>
</gene>
<feature type="binding site" evidence="7">
    <location>
        <position position="42"/>
    </location>
    <ligand>
        <name>ATP</name>
        <dbReference type="ChEBI" id="CHEBI:30616"/>
    </ligand>
</feature>
<feature type="region of interest" description="Disordered" evidence="8">
    <location>
        <begin position="303"/>
        <end position="385"/>
    </location>
</feature>
<evidence type="ECO:0000256" key="5">
    <source>
        <dbReference type="ARBA" id="ARBA00022777"/>
    </source>
</evidence>
<keyword evidence="3" id="KW-0808">Transferase</keyword>
<sequence length="560" mass="57704">MEPVPVDLGIPGLTGARELGRGGFGSVYAVQEPEFGRSVAVKVLRQRLDDAAVRRAFARECQAMGALSGHPHIVTVHRGGTTGHGQPYIVMDLMSGGSLADRAATPWPEVLETGILLGGALETAHRHGILHLDLKPANVLVSRYGEPKLADFGIARLPGIAETSGDIRLSPAYAAPERLAEGASTVRTDLYGFGATLFTLLTGSSAFGRDTPEELLVMLARIVREPVPDLRTRGVHDAVCRVVERLMAKEPAERYASAADAVAALQDAQRATGQPVTRAVVEGAATAAQESAAPTDLALEPAPLTARSSSTAQWPPAVRPGAVAPWPTSARPVPAAQPPTATPRPAAVHRAPSPPWPSTAAGPAPAPRPWAGAAPPAPPAPAKRSRRGPLIGIVAVVLVAAVGVGTAVLSGGTGGAITPTTDPVPTSSATTAPPVGSVVVAPGVSGAGVPAALATMDAYVSSINAERYADTFALFSSDSRTAQNGLQAWLDVQRPRTISDARITSVTADATVVMTFTSRQAPADGPGGDQDCTEWEQSYTLTGPDRLIRSSETLTSRACA</sequence>
<protein>
    <recommendedName>
        <fullName evidence="1">non-specific serine/threonine protein kinase</fullName>
        <ecNumber evidence="1">2.7.11.1</ecNumber>
    </recommendedName>
</protein>
<reference evidence="11 12" key="1">
    <citation type="submission" date="2020-11" db="EMBL/GenBank/DDBJ databases">
        <title>Pseudonocardia abyssalis sp. nov. and Pseudonocardia oceani sp. nov., description and phylogenomic analysis of two novel actinomycetes isolated from the deep Southern Ocean.</title>
        <authorList>
            <person name="Parra J."/>
        </authorList>
    </citation>
    <scope>NUCLEOTIDE SEQUENCE [LARGE SCALE GENOMIC DNA]</scope>
    <source>
        <strain evidence="11 12">KRD-168</strain>
    </source>
</reference>
<feature type="compositionally biased region" description="Low complexity" evidence="8">
    <location>
        <begin position="358"/>
        <end position="374"/>
    </location>
</feature>
<feature type="transmembrane region" description="Helical" evidence="9">
    <location>
        <begin position="390"/>
        <end position="409"/>
    </location>
</feature>
<dbReference type="InterPro" id="IPR000719">
    <property type="entry name" value="Prot_kinase_dom"/>
</dbReference>
<keyword evidence="4 7" id="KW-0547">Nucleotide-binding</keyword>
<dbReference type="PROSITE" id="PS00107">
    <property type="entry name" value="PROTEIN_KINASE_ATP"/>
    <property type="match status" value="1"/>
</dbReference>
<evidence type="ECO:0000256" key="8">
    <source>
        <dbReference type="SAM" id="MobiDB-lite"/>
    </source>
</evidence>
<keyword evidence="6 7" id="KW-0067">ATP-binding</keyword>
<dbReference type="Proteomes" id="UP000694287">
    <property type="component" value="Unassembled WGS sequence"/>
</dbReference>
<keyword evidence="12" id="KW-1185">Reference proteome</keyword>
<evidence type="ECO:0000256" key="1">
    <source>
        <dbReference type="ARBA" id="ARBA00012513"/>
    </source>
</evidence>
<dbReference type="RefSeq" id="WP_218603774.1">
    <property type="nucleotide sequence ID" value="NZ_JADQDJ010000157.1"/>
</dbReference>
<dbReference type="SMART" id="SM00220">
    <property type="entry name" value="S_TKc"/>
    <property type="match status" value="1"/>
</dbReference>
<proteinExistence type="predicted"/>
<evidence type="ECO:0000256" key="3">
    <source>
        <dbReference type="ARBA" id="ARBA00022679"/>
    </source>
</evidence>
<dbReference type="EC" id="2.7.11.1" evidence="1"/>
<dbReference type="PANTHER" id="PTHR43289:SF6">
    <property type="entry name" value="SERINE_THREONINE-PROTEIN KINASE NEKL-3"/>
    <property type="match status" value="1"/>
</dbReference>
<organism evidence="11 12">
    <name type="scientific">Pseudonocardia abyssalis</name>
    <dbReference type="NCBI Taxonomy" id="2792008"/>
    <lineage>
        <taxon>Bacteria</taxon>
        <taxon>Bacillati</taxon>
        <taxon>Actinomycetota</taxon>
        <taxon>Actinomycetes</taxon>
        <taxon>Pseudonocardiales</taxon>
        <taxon>Pseudonocardiaceae</taxon>
        <taxon>Pseudonocardia</taxon>
    </lineage>
</organism>
<comment type="caution">
    <text evidence="11">The sequence shown here is derived from an EMBL/GenBank/DDBJ whole genome shotgun (WGS) entry which is preliminary data.</text>
</comment>
<evidence type="ECO:0000256" key="4">
    <source>
        <dbReference type="ARBA" id="ARBA00022741"/>
    </source>
</evidence>
<keyword evidence="9" id="KW-0812">Transmembrane</keyword>
<dbReference type="PROSITE" id="PS50011">
    <property type="entry name" value="PROTEIN_KINASE_DOM"/>
    <property type="match status" value="1"/>
</dbReference>
<accession>A0ABS6USK3</accession>
<dbReference type="CDD" id="cd14014">
    <property type="entry name" value="STKc_PknB_like"/>
    <property type="match status" value="1"/>
</dbReference>
<keyword evidence="2" id="KW-0723">Serine/threonine-protein kinase</keyword>
<keyword evidence="9" id="KW-0472">Membrane</keyword>
<evidence type="ECO:0000313" key="12">
    <source>
        <dbReference type="Proteomes" id="UP000694287"/>
    </source>
</evidence>